<protein>
    <submittedName>
        <fullName evidence="2">Uncharacterized protein</fullName>
    </submittedName>
</protein>
<sequence length="259" mass="27253">MELAGASFWTAGGKDLRKEVGETRKRRAVTCFFPPPRPSSTASDNDAYLTLSRPSRPFPLPSPSPPPPPPTTTPLHRHRRREGRCGAAASEWGVFSGVVAGAVAENFAPFLFLFFFSFSSSSSSAAASRPPGPSSLPVVRSLLELGDNPHRAFAHLAACYEPFISLHLGRVTTVVASFPADGDALEVEPGGIADAVEAAEPEGADARAHVGEGLQLGAGAGGHLGTGRDLGPGGREAAAKEEEEKKEKKKRKRNSAKFS</sequence>
<dbReference type="PANTHER" id="PTHR24299">
    <property type="entry name" value="CYTOCHROME P450 FAMILY 1"/>
    <property type="match status" value="1"/>
</dbReference>
<feature type="compositionally biased region" description="Basic and acidic residues" evidence="1">
    <location>
        <begin position="237"/>
        <end position="246"/>
    </location>
</feature>
<feature type="compositionally biased region" description="Basic and acidic residues" evidence="1">
    <location>
        <begin position="14"/>
        <end position="23"/>
    </location>
</feature>
<evidence type="ECO:0000256" key="1">
    <source>
        <dbReference type="SAM" id="MobiDB-lite"/>
    </source>
</evidence>
<dbReference type="EMBL" id="LR862146">
    <property type="protein sequence ID" value="CAD1827190.1"/>
    <property type="molecule type" value="Genomic_DNA"/>
</dbReference>
<dbReference type="PANTHER" id="PTHR24299:SF59">
    <property type="entry name" value="CYTOCHROME P450 SUPERFAMILY PROTEIN"/>
    <property type="match status" value="1"/>
</dbReference>
<accession>A0A6V7P8N4</accession>
<dbReference type="InterPro" id="IPR036396">
    <property type="entry name" value="Cyt_P450_sf"/>
</dbReference>
<organism evidence="2">
    <name type="scientific">Ananas comosus var. bracteatus</name>
    <name type="common">red pineapple</name>
    <dbReference type="NCBI Taxonomy" id="296719"/>
    <lineage>
        <taxon>Eukaryota</taxon>
        <taxon>Viridiplantae</taxon>
        <taxon>Streptophyta</taxon>
        <taxon>Embryophyta</taxon>
        <taxon>Tracheophyta</taxon>
        <taxon>Spermatophyta</taxon>
        <taxon>Magnoliopsida</taxon>
        <taxon>Liliopsida</taxon>
        <taxon>Poales</taxon>
        <taxon>Bromeliaceae</taxon>
        <taxon>Bromelioideae</taxon>
        <taxon>Ananas</taxon>
    </lineage>
</organism>
<reference evidence="2" key="1">
    <citation type="submission" date="2020-07" db="EMBL/GenBank/DDBJ databases">
        <authorList>
            <person name="Lin J."/>
        </authorList>
    </citation>
    <scope>NUCLEOTIDE SEQUENCE</scope>
</reference>
<name>A0A6V7P8N4_ANACO</name>
<feature type="compositionally biased region" description="Gly residues" evidence="1">
    <location>
        <begin position="214"/>
        <end position="234"/>
    </location>
</feature>
<dbReference type="GO" id="GO:0004497">
    <property type="term" value="F:monooxygenase activity"/>
    <property type="evidence" value="ECO:0007669"/>
    <property type="project" value="InterPro"/>
</dbReference>
<gene>
    <name evidence="2" type="ORF">CB5_LOCUS10401</name>
</gene>
<feature type="region of interest" description="Disordered" evidence="1">
    <location>
        <begin position="211"/>
        <end position="259"/>
    </location>
</feature>
<dbReference type="Gene3D" id="1.10.630.10">
    <property type="entry name" value="Cytochrome P450"/>
    <property type="match status" value="1"/>
</dbReference>
<feature type="region of interest" description="Disordered" evidence="1">
    <location>
        <begin position="1"/>
        <end position="83"/>
    </location>
</feature>
<dbReference type="GO" id="GO:0016705">
    <property type="term" value="F:oxidoreductase activity, acting on paired donors, with incorporation or reduction of molecular oxygen"/>
    <property type="evidence" value="ECO:0007669"/>
    <property type="project" value="InterPro"/>
</dbReference>
<feature type="compositionally biased region" description="Pro residues" evidence="1">
    <location>
        <begin position="56"/>
        <end position="72"/>
    </location>
</feature>
<dbReference type="GO" id="GO:0005506">
    <property type="term" value="F:iron ion binding"/>
    <property type="evidence" value="ECO:0007669"/>
    <property type="project" value="InterPro"/>
</dbReference>
<evidence type="ECO:0000313" key="2">
    <source>
        <dbReference type="EMBL" id="CAD1827190.1"/>
    </source>
</evidence>
<feature type="compositionally biased region" description="Basic residues" evidence="1">
    <location>
        <begin position="247"/>
        <end position="259"/>
    </location>
</feature>
<dbReference type="SUPFAM" id="SSF48264">
    <property type="entry name" value="Cytochrome P450"/>
    <property type="match status" value="1"/>
</dbReference>
<dbReference type="GO" id="GO:0020037">
    <property type="term" value="F:heme binding"/>
    <property type="evidence" value="ECO:0007669"/>
    <property type="project" value="InterPro"/>
</dbReference>
<dbReference type="AlphaFoldDB" id="A0A6V7P8N4"/>
<proteinExistence type="predicted"/>